<evidence type="ECO:0000256" key="11">
    <source>
        <dbReference type="SAM" id="MobiDB-lite"/>
    </source>
</evidence>
<evidence type="ECO:0000313" key="18">
    <source>
        <dbReference type="Proteomes" id="UP000503251"/>
    </source>
</evidence>
<dbReference type="SMART" id="SM00304">
    <property type="entry name" value="HAMP"/>
    <property type="match status" value="1"/>
</dbReference>
<evidence type="ECO:0000313" key="15">
    <source>
        <dbReference type="EMBL" id="QJT09983.1"/>
    </source>
</evidence>
<dbReference type="CDD" id="cd12912">
    <property type="entry name" value="PDC2_MCP_like"/>
    <property type="match status" value="1"/>
</dbReference>
<dbReference type="Gene3D" id="3.30.450.20">
    <property type="entry name" value="PAS domain"/>
    <property type="match status" value="2"/>
</dbReference>
<dbReference type="Pfam" id="PF02743">
    <property type="entry name" value="dCache_1"/>
    <property type="match status" value="1"/>
</dbReference>
<dbReference type="SUPFAM" id="SSF58104">
    <property type="entry name" value="Methyl-accepting chemotaxis protein (MCP) signaling domain"/>
    <property type="match status" value="1"/>
</dbReference>
<dbReference type="InterPro" id="IPR004089">
    <property type="entry name" value="MCPsignal_dom"/>
</dbReference>
<keyword evidence="2" id="KW-1003">Cell membrane</keyword>
<proteinExistence type="inferred from homology"/>
<evidence type="ECO:0000313" key="17">
    <source>
        <dbReference type="Proteomes" id="UP000434052"/>
    </source>
</evidence>
<reference evidence="15 18" key="2">
    <citation type="submission" date="2019-04" db="EMBL/GenBank/DDBJ databases">
        <title>Isolation and culture of sulfate reducing bacteria from the cold seep of the South China Sea.</title>
        <authorList>
            <person name="Sun C."/>
            <person name="Liu R."/>
        </authorList>
    </citation>
    <scope>NUCLEOTIDE SEQUENCE [LARGE SCALE GENOMIC DNA]</scope>
    <source>
        <strain evidence="15 18">CS1</strain>
    </source>
</reference>
<comment type="subcellular location">
    <subcellularLocation>
        <location evidence="1">Cell membrane</location>
        <topology evidence="1">Multi-pass membrane protein</topology>
    </subcellularLocation>
</comment>
<dbReference type="EMBL" id="QMIF01000002">
    <property type="protein sequence ID" value="TVM35898.1"/>
    <property type="molecule type" value="Genomic_DNA"/>
</dbReference>
<keyword evidence="5 12" id="KW-1133">Transmembrane helix</keyword>
<dbReference type="EMBL" id="CP039543">
    <property type="protein sequence ID" value="QJT09983.1"/>
    <property type="molecule type" value="Genomic_DNA"/>
</dbReference>
<feature type="compositionally biased region" description="Low complexity" evidence="11">
    <location>
        <begin position="484"/>
        <end position="494"/>
    </location>
</feature>
<name>A0A6P1ZNM1_9BACT</name>
<dbReference type="GO" id="GO:0004888">
    <property type="term" value="F:transmembrane signaling receptor activity"/>
    <property type="evidence" value="ECO:0007669"/>
    <property type="project" value="InterPro"/>
</dbReference>
<evidence type="ECO:0000313" key="16">
    <source>
        <dbReference type="EMBL" id="TVM35898.1"/>
    </source>
</evidence>
<evidence type="ECO:0000256" key="12">
    <source>
        <dbReference type="SAM" id="Phobius"/>
    </source>
</evidence>
<dbReference type="Proteomes" id="UP000503251">
    <property type="component" value="Chromosome"/>
</dbReference>
<keyword evidence="10" id="KW-0175">Coiled coil</keyword>
<dbReference type="GO" id="GO:0007165">
    <property type="term" value="P:signal transduction"/>
    <property type="evidence" value="ECO:0007669"/>
    <property type="project" value="UniProtKB-KW"/>
</dbReference>
<keyword evidence="4 12" id="KW-0812">Transmembrane</keyword>
<dbReference type="InterPro" id="IPR033479">
    <property type="entry name" value="dCache_1"/>
</dbReference>
<protein>
    <submittedName>
        <fullName evidence="16">Chemotaxis protein</fullName>
    </submittedName>
    <submittedName>
        <fullName evidence="15">HAMP domain-containing protein</fullName>
    </submittedName>
</protein>
<evidence type="ECO:0000256" key="3">
    <source>
        <dbReference type="ARBA" id="ARBA00022500"/>
    </source>
</evidence>
<evidence type="ECO:0000259" key="14">
    <source>
        <dbReference type="PROSITE" id="PS50885"/>
    </source>
</evidence>
<dbReference type="InterPro" id="IPR003660">
    <property type="entry name" value="HAMP_dom"/>
</dbReference>
<dbReference type="PRINTS" id="PR00260">
    <property type="entry name" value="CHEMTRNSDUCR"/>
</dbReference>
<feature type="region of interest" description="Disordered" evidence="11">
    <location>
        <begin position="484"/>
        <end position="506"/>
    </location>
</feature>
<evidence type="ECO:0000256" key="4">
    <source>
        <dbReference type="ARBA" id="ARBA00022692"/>
    </source>
</evidence>
<evidence type="ECO:0000256" key="6">
    <source>
        <dbReference type="ARBA" id="ARBA00023136"/>
    </source>
</evidence>
<evidence type="ECO:0000256" key="1">
    <source>
        <dbReference type="ARBA" id="ARBA00004651"/>
    </source>
</evidence>
<reference evidence="16 17" key="1">
    <citation type="submission" date="2018-06" db="EMBL/GenBank/DDBJ databases">
        <title>Complete genome of Desulfovibrio marinus P48SEP.</title>
        <authorList>
            <person name="Crispim J.S."/>
            <person name="Vidigal P.M.P."/>
            <person name="Silva L.C.F."/>
            <person name="Araujo L.C."/>
            <person name="Laguardia C.N."/>
            <person name="Dias R.S."/>
            <person name="Sousa M.P."/>
            <person name="Paula S.O."/>
            <person name="Silva C."/>
        </authorList>
    </citation>
    <scope>NUCLEOTIDE SEQUENCE [LARGE SCALE GENOMIC DNA]</scope>
    <source>
        <strain evidence="16 17">P48SEP</strain>
    </source>
</reference>
<dbReference type="Gene3D" id="1.10.287.950">
    <property type="entry name" value="Methyl-accepting chemotaxis protein"/>
    <property type="match status" value="1"/>
</dbReference>
<evidence type="ECO:0000256" key="7">
    <source>
        <dbReference type="ARBA" id="ARBA00023224"/>
    </source>
</evidence>
<evidence type="ECO:0000256" key="9">
    <source>
        <dbReference type="PROSITE-ProRule" id="PRU00284"/>
    </source>
</evidence>
<dbReference type="PANTHER" id="PTHR32089">
    <property type="entry name" value="METHYL-ACCEPTING CHEMOTAXIS PROTEIN MCPB"/>
    <property type="match status" value="1"/>
</dbReference>
<evidence type="ECO:0000256" key="2">
    <source>
        <dbReference type="ARBA" id="ARBA00022475"/>
    </source>
</evidence>
<evidence type="ECO:0000256" key="5">
    <source>
        <dbReference type="ARBA" id="ARBA00022989"/>
    </source>
</evidence>
<feature type="domain" description="HAMP" evidence="14">
    <location>
        <begin position="336"/>
        <end position="389"/>
    </location>
</feature>
<gene>
    <name evidence="16" type="ORF">DQK91_04395</name>
    <name evidence="15" type="ORF">E8L03_14035</name>
</gene>
<dbReference type="GO" id="GO:0005886">
    <property type="term" value="C:plasma membrane"/>
    <property type="evidence" value="ECO:0007669"/>
    <property type="project" value="UniProtKB-SubCell"/>
</dbReference>
<feature type="transmembrane region" description="Helical" evidence="12">
    <location>
        <begin position="20"/>
        <end position="41"/>
    </location>
</feature>
<dbReference type="SMART" id="SM00283">
    <property type="entry name" value="MA"/>
    <property type="match status" value="1"/>
</dbReference>
<dbReference type="CDD" id="cd12913">
    <property type="entry name" value="PDC1_MCP_like"/>
    <property type="match status" value="1"/>
</dbReference>
<evidence type="ECO:0000259" key="13">
    <source>
        <dbReference type="PROSITE" id="PS50111"/>
    </source>
</evidence>
<keyword evidence="7 9" id="KW-0807">Transducer</keyword>
<dbReference type="GO" id="GO:0006935">
    <property type="term" value="P:chemotaxis"/>
    <property type="evidence" value="ECO:0007669"/>
    <property type="project" value="UniProtKB-KW"/>
</dbReference>
<keyword evidence="3" id="KW-0145">Chemotaxis</keyword>
<dbReference type="OrthoDB" id="5348717at2"/>
<organism evidence="16 17">
    <name type="scientific">Oceanidesulfovibrio marinus</name>
    <dbReference type="NCBI Taxonomy" id="370038"/>
    <lineage>
        <taxon>Bacteria</taxon>
        <taxon>Pseudomonadati</taxon>
        <taxon>Thermodesulfobacteriota</taxon>
        <taxon>Desulfovibrionia</taxon>
        <taxon>Desulfovibrionales</taxon>
        <taxon>Desulfovibrionaceae</taxon>
        <taxon>Oceanidesulfovibrio</taxon>
    </lineage>
</organism>
<comment type="similarity">
    <text evidence="8">Belongs to the methyl-accepting chemotaxis (MCP) protein family.</text>
</comment>
<evidence type="ECO:0000256" key="8">
    <source>
        <dbReference type="ARBA" id="ARBA00029447"/>
    </source>
</evidence>
<dbReference type="Pfam" id="PF00672">
    <property type="entry name" value="HAMP"/>
    <property type="match status" value="1"/>
</dbReference>
<keyword evidence="6 12" id="KW-0472">Membrane</keyword>
<feature type="coiled-coil region" evidence="10">
    <location>
        <begin position="395"/>
        <end position="454"/>
    </location>
</feature>
<dbReference type="PROSITE" id="PS50111">
    <property type="entry name" value="CHEMOTAXIS_TRANSDUC_2"/>
    <property type="match status" value="1"/>
</dbReference>
<dbReference type="Pfam" id="PF00015">
    <property type="entry name" value="MCPsignal"/>
    <property type="match status" value="1"/>
</dbReference>
<sequence>MPMERIQHSRRCIVGVRGKLITAIVLPIIISVAIVSVAISVRIQDAMKTRYHESSRESLVLVQRYVNEILNQAKYTSAFMATLPEVKGAMGKWTRYFEQDKPTPAGAVATDPSEILIKRMCDDMMSAHPDFAYVYMGFEDGGYTQNAEEVMATDYDPRRRPWYTQSKQSATDTTLLSAYITTQGVPNIGVTTKIYNDSGKFIGVSAVDISLGDLTEIVSNLKIGETGYVMLVQNDGTILSDPHHSDNNFKKIGDVEGDAYKRISNTADGDLDNLELDGVGYDGVVLTSKETGWKLAALVETSEINAAANQTIINVLIIGCIVVLVFGVLGGLYATVGVVRPIRSLVDMTKDIAAGNYDSLPDAAKFKSEFAVLFENMRTMVKELVKTISLAEDKTREAEVKSAQANEALDQAEDARCQAESAKTEGMLQAAQQLEEIVEQISSASTELSAQIEESKRGSNEQRNMASENATAMEQMNASVIDVASSASKSSDSAMRTKEEARSGSEIVDQVVSSVGTLVHETDKLSQEMEQLGSQAESIGNVMNVITDIADQTNLLALNAAIEAARAGEAGRGFAVVADEVRKLAEKTMGATKEVGAAIHSIQDSTAMSIDSMQETRRVVESTTSLATQAGEALGNILQLVDEVAGQVQSIASAAEEQSAASEEIKRGTGEISRIAEETAHAMDESAVAMEQLARLSNKLSQLIDGLKNIGEGP</sequence>
<dbReference type="Proteomes" id="UP000434052">
    <property type="component" value="Unassembled WGS sequence"/>
</dbReference>
<dbReference type="CDD" id="cd06225">
    <property type="entry name" value="HAMP"/>
    <property type="match status" value="1"/>
</dbReference>
<dbReference type="AlphaFoldDB" id="A0A6P1ZNM1"/>
<accession>A0A6P1ZNM1</accession>
<feature type="transmembrane region" description="Helical" evidence="12">
    <location>
        <begin position="312"/>
        <end position="334"/>
    </location>
</feature>
<dbReference type="InterPro" id="IPR004090">
    <property type="entry name" value="Chemotax_Me-accpt_rcpt"/>
</dbReference>
<dbReference type="PANTHER" id="PTHR32089:SF112">
    <property type="entry name" value="LYSOZYME-LIKE PROTEIN-RELATED"/>
    <property type="match status" value="1"/>
</dbReference>
<keyword evidence="18" id="KW-1185">Reference proteome</keyword>
<dbReference type="CDD" id="cd11386">
    <property type="entry name" value="MCP_signal"/>
    <property type="match status" value="1"/>
</dbReference>
<feature type="domain" description="Methyl-accepting transducer" evidence="13">
    <location>
        <begin position="437"/>
        <end position="673"/>
    </location>
</feature>
<dbReference type="PROSITE" id="PS50885">
    <property type="entry name" value="HAMP"/>
    <property type="match status" value="1"/>
</dbReference>
<evidence type="ECO:0000256" key="10">
    <source>
        <dbReference type="SAM" id="Coils"/>
    </source>
</evidence>
<dbReference type="FunFam" id="1.10.287.950:FF:000001">
    <property type="entry name" value="Methyl-accepting chemotaxis sensory transducer"/>
    <property type="match status" value="1"/>
</dbReference>